<dbReference type="OrthoDB" id="3600354at2"/>
<comment type="caution">
    <text evidence="2">The sequence shown here is derived from an EMBL/GenBank/DDBJ whole genome shotgun (WGS) entry which is preliminary data.</text>
</comment>
<sequence>MPEPDPRVVLRLLPARPRRGRVIALQRSDLEAVSAAGVFDRAAGGSFNLGIDRVFGERADQAFPLWRVAAATLSFAAGVRHDAITGGVTQILHLGCGMPTAPAWEHTMFPGGIRELAVDADPVVIGIRHRQAQRERLRGSTPACIDIRDICTVLDTARQVLDLTQPILLQATGVLDHLLDDDRPGEVLAAYRGALAPGSHLALSHLTPYDDPDGSDGHAALTSLLRAYQDAGIPLTARAPEVVDSWLGPLEARGRHRAAPYLHLASGRITDTGRDTPASRARRRQRRPRPRPRPRPQGTTRTDDA</sequence>
<dbReference type="InterPro" id="IPR006764">
    <property type="entry name" value="SAM_dep_MeTrfase_SAV2177_type"/>
</dbReference>
<feature type="compositionally biased region" description="Basic residues" evidence="1">
    <location>
        <begin position="280"/>
        <end position="294"/>
    </location>
</feature>
<dbReference type="SUPFAM" id="SSF53335">
    <property type="entry name" value="S-adenosyl-L-methionine-dependent methyltransferases"/>
    <property type="match status" value="1"/>
</dbReference>
<evidence type="ECO:0000313" key="2">
    <source>
        <dbReference type="EMBL" id="OXM43134.1"/>
    </source>
</evidence>
<accession>A0A229R9P2</accession>
<dbReference type="EMBL" id="NMQU01000158">
    <property type="protein sequence ID" value="OXM43134.1"/>
    <property type="molecule type" value="Genomic_DNA"/>
</dbReference>
<keyword evidence="3" id="KW-1185">Reference proteome</keyword>
<feature type="region of interest" description="Disordered" evidence="1">
    <location>
        <begin position="261"/>
        <end position="305"/>
    </location>
</feature>
<organism evidence="2 3">
    <name type="scientific">Amycolatopsis alba DSM 44262</name>
    <dbReference type="NCBI Taxonomy" id="1125972"/>
    <lineage>
        <taxon>Bacteria</taxon>
        <taxon>Bacillati</taxon>
        <taxon>Actinomycetota</taxon>
        <taxon>Actinomycetes</taxon>
        <taxon>Pseudonocardiales</taxon>
        <taxon>Pseudonocardiaceae</taxon>
        <taxon>Amycolatopsis</taxon>
    </lineage>
</organism>
<dbReference type="Pfam" id="PF04672">
    <property type="entry name" value="Methyltransf_19"/>
    <property type="match status" value="1"/>
</dbReference>
<dbReference type="Proteomes" id="UP000215563">
    <property type="component" value="Unassembled WGS sequence"/>
</dbReference>
<proteinExistence type="predicted"/>
<dbReference type="AlphaFoldDB" id="A0A229R9P2"/>
<dbReference type="InterPro" id="IPR029063">
    <property type="entry name" value="SAM-dependent_MTases_sf"/>
</dbReference>
<feature type="compositionally biased region" description="Low complexity" evidence="1">
    <location>
        <begin position="296"/>
        <end position="305"/>
    </location>
</feature>
<reference evidence="2 3" key="1">
    <citation type="submission" date="2017-07" db="EMBL/GenBank/DDBJ databases">
        <title>Amycolatopsis alba DSM 44262 Genome sequencing and assembly.</title>
        <authorList>
            <person name="Kaur N."/>
            <person name="Mayilraj S."/>
        </authorList>
    </citation>
    <scope>NUCLEOTIDE SEQUENCE [LARGE SCALE GENOMIC DNA]</scope>
    <source>
        <strain evidence="2 3">DSM 44262</strain>
    </source>
</reference>
<evidence type="ECO:0008006" key="4">
    <source>
        <dbReference type="Google" id="ProtNLM"/>
    </source>
</evidence>
<dbReference type="Gene3D" id="3.40.50.150">
    <property type="entry name" value="Vaccinia Virus protein VP39"/>
    <property type="match status" value="1"/>
</dbReference>
<protein>
    <recommendedName>
        <fullName evidence="4">SAM-dependent methyltransferase</fullName>
    </recommendedName>
</protein>
<evidence type="ECO:0000313" key="3">
    <source>
        <dbReference type="Proteomes" id="UP000215563"/>
    </source>
</evidence>
<name>A0A229R9P2_AMYAL</name>
<gene>
    <name evidence="2" type="ORF">CFP75_39735</name>
</gene>
<evidence type="ECO:0000256" key="1">
    <source>
        <dbReference type="SAM" id="MobiDB-lite"/>
    </source>
</evidence>